<name>A0A420EAM4_9SPHN</name>
<protein>
    <submittedName>
        <fullName evidence="2">Uncharacterized protein</fullName>
    </submittedName>
</protein>
<dbReference type="RefSeq" id="WP_120325902.1">
    <property type="nucleotide sequence ID" value="NZ_RAPF01000012.1"/>
</dbReference>
<accession>A0A420EAM4</accession>
<feature type="region of interest" description="Disordered" evidence="1">
    <location>
        <begin position="1"/>
        <end position="25"/>
    </location>
</feature>
<reference evidence="2 3" key="1">
    <citation type="submission" date="2018-09" db="EMBL/GenBank/DDBJ databases">
        <title>Altererythrobacter spongiae sp. nov., isolated from a marine sponge.</title>
        <authorList>
            <person name="Zhuang L."/>
            <person name="Luo L."/>
        </authorList>
    </citation>
    <scope>NUCLEOTIDE SEQUENCE [LARGE SCALE GENOMIC DNA]</scope>
    <source>
        <strain evidence="2 3">HN-Y73</strain>
    </source>
</reference>
<organism evidence="2 3">
    <name type="scientific">Altericroceibacterium spongiae</name>
    <dbReference type="NCBI Taxonomy" id="2320269"/>
    <lineage>
        <taxon>Bacteria</taxon>
        <taxon>Pseudomonadati</taxon>
        <taxon>Pseudomonadota</taxon>
        <taxon>Alphaproteobacteria</taxon>
        <taxon>Sphingomonadales</taxon>
        <taxon>Erythrobacteraceae</taxon>
        <taxon>Altericroceibacterium</taxon>
    </lineage>
</organism>
<proteinExistence type="predicted"/>
<evidence type="ECO:0000313" key="3">
    <source>
        <dbReference type="Proteomes" id="UP000284395"/>
    </source>
</evidence>
<comment type="caution">
    <text evidence="2">The sequence shown here is derived from an EMBL/GenBank/DDBJ whole genome shotgun (WGS) entry which is preliminary data.</text>
</comment>
<gene>
    <name evidence="2" type="ORF">D6851_15950</name>
</gene>
<evidence type="ECO:0000256" key="1">
    <source>
        <dbReference type="SAM" id="MobiDB-lite"/>
    </source>
</evidence>
<evidence type="ECO:0000313" key="2">
    <source>
        <dbReference type="EMBL" id="RKF17749.1"/>
    </source>
</evidence>
<dbReference type="AlphaFoldDB" id="A0A420EAM4"/>
<dbReference type="EMBL" id="RAPF01000012">
    <property type="protein sequence ID" value="RKF17749.1"/>
    <property type="molecule type" value="Genomic_DNA"/>
</dbReference>
<keyword evidence="3" id="KW-1185">Reference proteome</keyword>
<dbReference type="Proteomes" id="UP000284395">
    <property type="component" value="Unassembled WGS sequence"/>
</dbReference>
<sequence>MTKGEGAASASHPSRLLTDGIDKPNRTDGYLARQIGQRTTDLGALRNFGTRPIADVGDYCDKLGDVRPFLSNSFSLRAIGFGLPALGRSEAGYREHLAKAY</sequence>